<dbReference type="EMBL" id="ADNX01000028">
    <property type="protein sequence ID" value="EFH08041.1"/>
    <property type="molecule type" value="Genomic_DNA"/>
</dbReference>
<sequence>MKTIEQKMKEFLSVNEINIAGLYFSILRILTSKSKYNLIRLDV</sequence>
<comment type="caution">
    <text evidence="1">The sequence shown here is derived from an EMBL/GenBank/DDBJ whole genome shotgun (WGS) entry which is preliminary data.</text>
</comment>
<evidence type="ECO:0000313" key="1">
    <source>
        <dbReference type="EMBL" id="EFH08041.1"/>
    </source>
</evidence>
<reference evidence="1 2" key="1">
    <citation type="submission" date="2010-05" db="EMBL/GenBank/DDBJ databases">
        <authorList>
            <person name="Qin X."/>
            <person name="Bachman B."/>
            <person name="Battles P."/>
            <person name="Bell A."/>
            <person name="Bess C."/>
            <person name="Bickham C."/>
            <person name="Chaboub L."/>
            <person name="Chen D."/>
            <person name="Coyle M."/>
            <person name="Deiros D.R."/>
            <person name="Dinh H."/>
            <person name="Forbes L."/>
            <person name="Fowler G."/>
            <person name="Francisco L."/>
            <person name="Fu Q."/>
            <person name="Gubbala S."/>
            <person name="Hale W."/>
            <person name="Han Y."/>
            <person name="Hemphill L."/>
            <person name="Highlander S.K."/>
            <person name="Hirani K."/>
            <person name="Hogues M."/>
            <person name="Jackson L."/>
            <person name="Jakkamsetti A."/>
            <person name="Javaid M."/>
            <person name="Jiang H."/>
            <person name="Korchina V."/>
            <person name="Kovar C."/>
            <person name="Lara F."/>
            <person name="Lee S."/>
            <person name="Mata R."/>
            <person name="Mathew T."/>
            <person name="Moen C."/>
            <person name="Morales K."/>
            <person name="Munidasa M."/>
            <person name="Nazareth L."/>
            <person name="Ngo R."/>
            <person name="Nguyen L."/>
            <person name="Okwuonu G."/>
            <person name="Ongeri F."/>
            <person name="Patil S."/>
            <person name="Petrosino J."/>
            <person name="Pham C."/>
            <person name="Pham P."/>
            <person name="Pu L.-L."/>
            <person name="Puazo M."/>
            <person name="Raj R."/>
            <person name="Reid J."/>
            <person name="Rouhana J."/>
            <person name="Saada N."/>
            <person name="Shang Y."/>
            <person name="Simmons D."/>
            <person name="Thornton R."/>
            <person name="Warren J."/>
            <person name="Weissenberger G."/>
            <person name="Zhang J."/>
            <person name="Zhang L."/>
            <person name="Zhou C."/>
            <person name="Zhu D."/>
            <person name="Muzny D."/>
            <person name="Worley K."/>
            <person name="Gibbs R."/>
        </authorList>
    </citation>
    <scope>NUCLEOTIDE SEQUENCE [LARGE SCALE GENOMIC DNA]</scope>
    <source>
        <strain evidence="1 2">NAP08</strain>
    </source>
</reference>
<organism evidence="1 2">
    <name type="scientific">Clostridioides difficile NAP08</name>
    <dbReference type="NCBI Taxonomy" id="525259"/>
    <lineage>
        <taxon>Bacteria</taxon>
        <taxon>Bacillati</taxon>
        <taxon>Bacillota</taxon>
        <taxon>Clostridia</taxon>
        <taxon>Peptostreptococcales</taxon>
        <taxon>Peptostreptococcaceae</taxon>
        <taxon>Clostridioides</taxon>
    </lineage>
</organism>
<accession>D5Q217</accession>
<proteinExistence type="predicted"/>
<evidence type="ECO:0000313" key="2">
    <source>
        <dbReference type="Proteomes" id="UP000003227"/>
    </source>
</evidence>
<dbReference type="AlphaFoldDB" id="D5Q217"/>
<dbReference type="HOGENOM" id="CLU_3237366_0_0_9"/>
<name>D5Q217_CLODI</name>
<protein>
    <submittedName>
        <fullName evidence="1">Uncharacterized protein</fullName>
    </submittedName>
</protein>
<dbReference type="Proteomes" id="UP000003227">
    <property type="component" value="Unassembled WGS sequence"/>
</dbReference>
<gene>
    <name evidence="1" type="ORF">HMPREF0220_0949</name>
</gene>